<dbReference type="GO" id="GO:0006559">
    <property type="term" value="P:L-phenylalanine catabolic process"/>
    <property type="evidence" value="ECO:0007669"/>
    <property type="project" value="UniProtKB-KW"/>
</dbReference>
<dbReference type="InterPro" id="IPR019773">
    <property type="entry name" value="Tyrosine_3-monooxygenase-like"/>
</dbReference>
<keyword evidence="8 12" id="KW-0408">Iron</keyword>
<feature type="binding site" evidence="12">
    <location>
        <position position="293"/>
    </location>
    <ligand>
        <name>Fe cation</name>
        <dbReference type="ChEBI" id="CHEBI:24875"/>
    </ligand>
</feature>
<evidence type="ECO:0000313" key="17">
    <source>
        <dbReference type="WBParaSite" id="PSAMB.scaffold516size48483.g6705.t1"/>
    </source>
</evidence>
<evidence type="ECO:0000256" key="5">
    <source>
        <dbReference type="ARBA" id="ARBA00011995"/>
    </source>
</evidence>
<dbReference type="Pfam" id="PF00351">
    <property type="entry name" value="Biopterin_H"/>
    <property type="match status" value="1"/>
</dbReference>
<evidence type="ECO:0000256" key="1">
    <source>
        <dbReference type="ARBA" id="ARBA00001060"/>
    </source>
</evidence>
<feature type="domain" description="Biopterin-dependent aromatic amino acid hydroxylase family profile" evidence="14">
    <location>
        <begin position="114"/>
        <end position="460"/>
    </location>
</feature>
<dbReference type="PROSITE" id="PS51410">
    <property type="entry name" value="BH4_AAA_HYDROXYL_2"/>
    <property type="match status" value="1"/>
</dbReference>
<evidence type="ECO:0000256" key="11">
    <source>
        <dbReference type="ARBA" id="ARBA00029922"/>
    </source>
</evidence>
<evidence type="ECO:0000256" key="10">
    <source>
        <dbReference type="ARBA" id="ARBA00023232"/>
    </source>
</evidence>
<dbReference type="InterPro" id="IPR019774">
    <property type="entry name" value="Aromatic-AA_hydroxylase_C"/>
</dbReference>
<dbReference type="InterPro" id="IPR005961">
    <property type="entry name" value="Phe-4-hydroxylase_tetra"/>
</dbReference>
<reference evidence="17" key="1">
    <citation type="submission" date="2022-11" db="UniProtKB">
        <authorList>
            <consortium name="WormBaseParasite"/>
        </authorList>
    </citation>
    <scope>IDENTIFICATION</scope>
</reference>
<dbReference type="SUPFAM" id="SSF55021">
    <property type="entry name" value="ACT-like"/>
    <property type="match status" value="1"/>
</dbReference>
<dbReference type="SUPFAM" id="SSF56534">
    <property type="entry name" value="Aromatic aminoacid monoxygenases, catalytic and oligomerization domains"/>
    <property type="match status" value="1"/>
</dbReference>
<organism evidence="16 17">
    <name type="scientific">Plectus sambesii</name>
    <dbReference type="NCBI Taxonomy" id="2011161"/>
    <lineage>
        <taxon>Eukaryota</taxon>
        <taxon>Metazoa</taxon>
        <taxon>Ecdysozoa</taxon>
        <taxon>Nematoda</taxon>
        <taxon>Chromadorea</taxon>
        <taxon>Plectida</taxon>
        <taxon>Plectina</taxon>
        <taxon>Plectoidea</taxon>
        <taxon>Plectidae</taxon>
        <taxon>Plectus</taxon>
    </lineage>
</organism>
<protein>
    <recommendedName>
        <fullName evidence="5">phenylalanine 4-monooxygenase</fullName>
        <ecNumber evidence="5">1.14.16.1</ecNumber>
    </recommendedName>
    <alternativeName>
        <fullName evidence="11">Phe-4-monooxygenase</fullName>
    </alternativeName>
</protein>
<dbReference type="PRINTS" id="PR00372">
    <property type="entry name" value="FYWHYDRXLASE"/>
</dbReference>
<evidence type="ECO:0000256" key="4">
    <source>
        <dbReference type="ARBA" id="ARBA00009712"/>
    </source>
</evidence>
<dbReference type="EC" id="1.14.16.1" evidence="5"/>
<dbReference type="CDD" id="cd04904">
    <property type="entry name" value="ACT_AAAH"/>
    <property type="match status" value="1"/>
</dbReference>
<evidence type="ECO:0000259" key="15">
    <source>
        <dbReference type="PROSITE" id="PS51671"/>
    </source>
</evidence>
<evidence type="ECO:0000313" key="16">
    <source>
        <dbReference type="Proteomes" id="UP000887566"/>
    </source>
</evidence>
<dbReference type="GO" id="GO:0004505">
    <property type="term" value="F:phenylalanine 4-monooxygenase activity"/>
    <property type="evidence" value="ECO:0007669"/>
    <property type="project" value="UniProtKB-EC"/>
</dbReference>
<comment type="catalytic activity">
    <reaction evidence="1">
        <text>(6R)-L-erythro-5,6,7,8-tetrahydrobiopterin + L-phenylalanine + O2 = (4aS,6R)-4a-hydroxy-L-erythro-5,6,7,8-tetrahydrobiopterin + L-tyrosine</text>
        <dbReference type="Rhea" id="RHEA:20273"/>
        <dbReference type="ChEBI" id="CHEBI:15379"/>
        <dbReference type="ChEBI" id="CHEBI:15642"/>
        <dbReference type="ChEBI" id="CHEBI:58095"/>
        <dbReference type="ChEBI" id="CHEBI:58315"/>
        <dbReference type="ChEBI" id="CHEBI:59560"/>
        <dbReference type="EC" id="1.14.16.1"/>
    </reaction>
</comment>
<dbReference type="Proteomes" id="UP000887566">
    <property type="component" value="Unplaced"/>
</dbReference>
<dbReference type="NCBIfam" id="TIGR01268">
    <property type="entry name" value="Phe4hydrox_tetr"/>
    <property type="match status" value="1"/>
</dbReference>
<dbReference type="Pfam" id="PF01842">
    <property type="entry name" value="ACT"/>
    <property type="match status" value="1"/>
</dbReference>
<keyword evidence="7" id="KW-0560">Oxidoreductase</keyword>
<evidence type="ECO:0000256" key="12">
    <source>
        <dbReference type="PIRSR" id="PIRSR000336-1"/>
    </source>
</evidence>
<feature type="binding site" evidence="12">
    <location>
        <position position="298"/>
    </location>
    <ligand>
        <name>Fe cation</name>
        <dbReference type="ChEBI" id="CHEBI:24875"/>
    </ligand>
</feature>
<feature type="domain" description="ACT" evidence="15">
    <location>
        <begin position="41"/>
        <end position="119"/>
    </location>
</feature>
<dbReference type="InterPro" id="IPR018301">
    <property type="entry name" value="ArAA_hydroxylase_Fe/CU_BS"/>
</dbReference>
<keyword evidence="10" id="KW-0585">Phenylalanine catabolism</keyword>
<dbReference type="InterPro" id="IPR041912">
    <property type="entry name" value="Euk_PheOH_cat"/>
</dbReference>
<dbReference type="AlphaFoldDB" id="A0A914WX41"/>
<evidence type="ECO:0000256" key="3">
    <source>
        <dbReference type="ARBA" id="ARBA00005088"/>
    </source>
</evidence>
<proteinExistence type="inferred from homology"/>
<dbReference type="PROSITE" id="PS00367">
    <property type="entry name" value="BH4_AAA_HYDROXYL_1"/>
    <property type="match status" value="1"/>
</dbReference>
<evidence type="ECO:0000256" key="9">
    <source>
        <dbReference type="ARBA" id="ARBA00023033"/>
    </source>
</evidence>
<keyword evidence="16" id="KW-1185">Reference proteome</keyword>
<evidence type="ECO:0000256" key="2">
    <source>
        <dbReference type="ARBA" id="ARBA00001954"/>
    </source>
</evidence>
<dbReference type="PIRSF" id="PIRSF000336">
    <property type="entry name" value="TH"/>
    <property type="match status" value="1"/>
</dbReference>
<dbReference type="Gene3D" id="1.10.800.10">
    <property type="entry name" value="Aromatic amino acid hydroxylase"/>
    <property type="match status" value="1"/>
</dbReference>
<comment type="pathway">
    <text evidence="3">Amino-acid degradation; L-phenylalanine degradation; acetoacetate and fumarate from L-phenylalanine: step 1/6.</text>
</comment>
<dbReference type="CDD" id="cd03347">
    <property type="entry name" value="eu_PheOH"/>
    <property type="match status" value="1"/>
</dbReference>
<dbReference type="InterPro" id="IPR045865">
    <property type="entry name" value="ACT-like_dom_sf"/>
</dbReference>
<comment type="cofactor">
    <cofactor evidence="2 13">
        <name>Fe(2+)</name>
        <dbReference type="ChEBI" id="CHEBI:29033"/>
    </cofactor>
</comment>
<evidence type="ECO:0000256" key="6">
    <source>
        <dbReference type="ARBA" id="ARBA00022723"/>
    </source>
</evidence>
<sequence length="464" mass="52364">MAPVPPVSSAHLEEMDKDGDLLRYAMDSYIADKKSGTGNANIIFTLKEKPGALAETLRIFQDHSVNLVHIESRPSKRYAGSYEILVECAEDAEQKQLEAVIELFKKKGENVLVHDRDANSKIEDSVPWFPTRISDIDQFANRVLSYGSELDSDHPGFTDQVYRERRKEFADIAFNYKHGEKIPRVEYTPAEVATWRVIYEQLVHLYPTHACKEFNYIFPLLQQNCGYNADNIPQLQDVSDFLKDCTGFTLRPVAGLLSSRDFLAGLAFRVFHSTQYIRHGSVPDYTPEPDVCHELLGHVPLFADPDFAQFSQEFGLASLGASDEMILKLATLYWFTVEFGLCMQDGNRKAFGAGLLSSFGELQYCLSDKPEVLPFDPTVTSVQEYPITEFQPTYFLADSFASAKAKLASWAASIPRPFQVRYNSYTQRVEILDKASSVQRLARDIRSDLSTLEVAIGKLAVNEK</sequence>
<dbReference type="GO" id="GO:0006576">
    <property type="term" value="P:biogenic amine metabolic process"/>
    <property type="evidence" value="ECO:0007669"/>
    <property type="project" value="UniProtKB-ARBA"/>
</dbReference>
<evidence type="ECO:0000256" key="7">
    <source>
        <dbReference type="ARBA" id="ARBA00023002"/>
    </source>
</evidence>
<dbReference type="InterPro" id="IPR036951">
    <property type="entry name" value="ArAA_hydroxylase_sf"/>
</dbReference>
<dbReference type="GO" id="GO:0005506">
    <property type="term" value="F:iron ion binding"/>
    <property type="evidence" value="ECO:0007669"/>
    <property type="project" value="InterPro"/>
</dbReference>
<dbReference type="InterPro" id="IPR001273">
    <property type="entry name" value="ArAA_hydroxylase"/>
</dbReference>
<feature type="binding site" evidence="12">
    <location>
        <position position="338"/>
    </location>
    <ligand>
        <name>Fe cation</name>
        <dbReference type="ChEBI" id="CHEBI:24875"/>
    </ligand>
</feature>
<evidence type="ECO:0000256" key="13">
    <source>
        <dbReference type="PIRSR" id="PIRSR601273-2"/>
    </source>
</evidence>
<dbReference type="WBParaSite" id="PSAMB.scaffold516size48483.g6705.t1">
    <property type="protein sequence ID" value="PSAMB.scaffold516size48483.g6705.t1"/>
    <property type="gene ID" value="PSAMB.scaffold516size48483.g6705"/>
</dbReference>
<dbReference type="GO" id="GO:0046189">
    <property type="term" value="P:phenol-containing compound biosynthetic process"/>
    <property type="evidence" value="ECO:0007669"/>
    <property type="project" value="UniProtKB-ARBA"/>
</dbReference>
<accession>A0A914WX41</accession>
<dbReference type="PROSITE" id="PS51671">
    <property type="entry name" value="ACT"/>
    <property type="match status" value="1"/>
</dbReference>
<comment type="similarity">
    <text evidence="4">Belongs to the biopterin-dependent aromatic amino acid hydroxylase family.</text>
</comment>
<evidence type="ECO:0000259" key="14">
    <source>
        <dbReference type="PROSITE" id="PS51410"/>
    </source>
</evidence>
<evidence type="ECO:0000256" key="8">
    <source>
        <dbReference type="ARBA" id="ARBA00023004"/>
    </source>
</evidence>
<name>A0A914WX41_9BILA</name>
<dbReference type="InterPro" id="IPR002912">
    <property type="entry name" value="ACT_dom"/>
</dbReference>
<keyword evidence="9" id="KW-0503">Monooxygenase</keyword>
<dbReference type="PANTHER" id="PTHR11473">
    <property type="entry name" value="AROMATIC AMINO ACID HYDROXYLASE"/>
    <property type="match status" value="1"/>
</dbReference>
<dbReference type="FunFam" id="1.10.800.10:FF:000004">
    <property type="entry name" value="Tyrosine 3-monooxygenase"/>
    <property type="match status" value="1"/>
</dbReference>
<dbReference type="InterPro" id="IPR036329">
    <property type="entry name" value="Aro-AA_hydroxylase_C_sf"/>
</dbReference>
<dbReference type="PANTHER" id="PTHR11473:SF24">
    <property type="entry name" value="PHENYLALANINE-4-HYDROXYLASE"/>
    <property type="match status" value="1"/>
</dbReference>
<keyword evidence="6 12" id="KW-0479">Metal-binding</keyword>